<feature type="region of interest" description="Disordered" evidence="6">
    <location>
        <begin position="285"/>
        <end position="347"/>
    </location>
</feature>
<feature type="compositionally biased region" description="Polar residues" evidence="6">
    <location>
        <begin position="199"/>
        <end position="214"/>
    </location>
</feature>
<feature type="compositionally biased region" description="Basic and acidic residues" evidence="6">
    <location>
        <begin position="515"/>
        <end position="526"/>
    </location>
</feature>
<dbReference type="CDD" id="cd13220">
    <property type="entry name" value="PH-GRAM_GRAMDC"/>
    <property type="match status" value="1"/>
</dbReference>
<evidence type="ECO:0000256" key="4">
    <source>
        <dbReference type="ARBA" id="ARBA00022989"/>
    </source>
</evidence>
<keyword evidence="5 7" id="KW-0472">Membrane</keyword>
<dbReference type="Pfam" id="PF02893">
    <property type="entry name" value="GRAM"/>
    <property type="match status" value="1"/>
</dbReference>
<feature type="region of interest" description="Disordered" evidence="6">
    <location>
        <begin position="198"/>
        <end position="241"/>
    </location>
</feature>
<feature type="compositionally biased region" description="Acidic residues" evidence="6">
    <location>
        <begin position="482"/>
        <end position="494"/>
    </location>
</feature>
<comment type="caution">
    <text evidence="9">The sequence shown here is derived from an EMBL/GenBank/DDBJ whole genome shotgun (WGS) entry which is preliminary data.</text>
</comment>
<accession>A0ABR1FAF7</accession>
<keyword evidence="10" id="KW-1185">Reference proteome</keyword>
<feature type="transmembrane region" description="Helical" evidence="7">
    <location>
        <begin position="759"/>
        <end position="780"/>
    </location>
</feature>
<feature type="region of interest" description="Disordered" evidence="6">
    <location>
        <begin position="474"/>
        <end position="526"/>
    </location>
</feature>
<evidence type="ECO:0000256" key="7">
    <source>
        <dbReference type="SAM" id="Phobius"/>
    </source>
</evidence>
<dbReference type="InterPro" id="IPR004182">
    <property type="entry name" value="GRAM"/>
</dbReference>
<feature type="compositionally biased region" description="Basic and acidic residues" evidence="6">
    <location>
        <begin position="217"/>
        <end position="234"/>
    </location>
</feature>
<keyword evidence="3 7" id="KW-0812">Transmembrane</keyword>
<feature type="compositionally biased region" description="Polar residues" evidence="6">
    <location>
        <begin position="328"/>
        <end position="347"/>
    </location>
</feature>
<dbReference type="PANTHER" id="PTHR23319:SF4">
    <property type="entry name" value="GRAM DOMAIN CONTAINING 1B, ISOFORM E"/>
    <property type="match status" value="1"/>
</dbReference>
<evidence type="ECO:0000259" key="8">
    <source>
        <dbReference type="PROSITE" id="PS51778"/>
    </source>
</evidence>
<evidence type="ECO:0000256" key="5">
    <source>
        <dbReference type="ARBA" id="ARBA00023136"/>
    </source>
</evidence>
<feature type="region of interest" description="Disordered" evidence="6">
    <location>
        <begin position="106"/>
        <end position="138"/>
    </location>
</feature>
<comment type="subcellular location">
    <subcellularLocation>
        <location evidence="1">Membrane</location>
        <topology evidence="1">Single-pass membrane protein</topology>
    </subcellularLocation>
</comment>
<organism evidence="9 10">
    <name type="scientific">Myxozyma melibiosi</name>
    <dbReference type="NCBI Taxonomy" id="54550"/>
    <lineage>
        <taxon>Eukaryota</taxon>
        <taxon>Fungi</taxon>
        <taxon>Dikarya</taxon>
        <taxon>Ascomycota</taxon>
        <taxon>Saccharomycotina</taxon>
        <taxon>Lipomycetes</taxon>
        <taxon>Lipomycetales</taxon>
        <taxon>Lipomycetaceae</taxon>
        <taxon>Myxozyma</taxon>
    </lineage>
</organism>
<evidence type="ECO:0000256" key="6">
    <source>
        <dbReference type="SAM" id="MobiDB-lite"/>
    </source>
</evidence>
<evidence type="ECO:0000256" key="2">
    <source>
        <dbReference type="ARBA" id="ARBA00006582"/>
    </source>
</evidence>
<proteinExistence type="inferred from homology"/>
<feature type="region of interest" description="Disordered" evidence="6">
    <location>
        <begin position="720"/>
        <end position="745"/>
    </location>
</feature>
<dbReference type="InterPro" id="IPR051482">
    <property type="entry name" value="Cholesterol_transport"/>
</dbReference>
<feature type="domain" description="VASt" evidence="8">
    <location>
        <begin position="550"/>
        <end position="721"/>
    </location>
</feature>
<dbReference type="InterPro" id="IPR011993">
    <property type="entry name" value="PH-like_dom_sf"/>
</dbReference>
<feature type="compositionally biased region" description="Polar residues" evidence="6">
    <location>
        <begin position="304"/>
        <end position="320"/>
    </location>
</feature>
<feature type="compositionally biased region" description="Low complexity" evidence="6">
    <location>
        <begin position="9"/>
        <end position="24"/>
    </location>
</feature>
<dbReference type="PANTHER" id="PTHR23319">
    <property type="entry name" value="GRAM DOMAIN CONTAINING 1B, ISOFORM E"/>
    <property type="match status" value="1"/>
</dbReference>
<feature type="compositionally biased region" description="Basic residues" evidence="6">
    <location>
        <begin position="723"/>
        <end position="735"/>
    </location>
</feature>
<gene>
    <name evidence="9" type="ORF">BZA70DRAFT_255488</name>
</gene>
<evidence type="ECO:0000313" key="9">
    <source>
        <dbReference type="EMBL" id="KAK7206824.1"/>
    </source>
</evidence>
<evidence type="ECO:0000256" key="3">
    <source>
        <dbReference type="ARBA" id="ARBA00022692"/>
    </source>
</evidence>
<evidence type="ECO:0000256" key="1">
    <source>
        <dbReference type="ARBA" id="ARBA00004167"/>
    </source>
</evidence>
<dbReference type="Proteomes" id="UP001498771">
    <property type="component" value="Unassembled WGS sequence"/>
</dbReference>
<dbReference type="GeneID" id="90036295"/>
<name>A0ABR1FAF7_9ASCO</name>
<feature type="compositionally biased region" description="Polar residues" evidence="6">
    <location>
        <begin position="125"/>
        <end position="135"/>
    </location>
</feature>
<dbReference type="PROSITE" id="PS51778">
    <property type="entry name" value="VAST"/>
    <property type="match status" value="1"/>
</dbReference>
<feature type="compositionally biased region" description="Polar residues" evidence="6">
    <location>
        <begin position="52"/>
        <end position="65"/>
    </location>
</feature>
<dbReference type="InterPro" id="IPR031968">
    <property type="entry name" value="VASt"/>
</dbReference>
<feature type="compositionally biased region" description="Basic residues" evidence="6">
    <location>
        <begin position="39"/>
        <end position="51"/>
    </location>
</feature>
<dbReference type="Pfam" id="PF16016">
    <property type="entry name" value="VASt"/>
    <property type="match status" value="1"/>
</dbReference>
<evidence type="ECO:0000313" key="10">
    <source>
        <dbReference type="Proteomes" id="UP001498771"/>
    </source>
</evidence>
<sequence length="867" mass="94803">MDKAEKLLHSSSHPSLSPSSSLRRSQSKVRQKLQDFKEKQRRRHNRIKRKASTASDAIMTSSSRPASDERRASIASDYSFDEASWSGSEYDSSSEDEQIGSIAQQVSPTGSLPANLDLAGRPADQKSTSAASSSVALGRGPGIDRVRTLQSNLQGNSAAITGPSFLTSVFSAAQTAANTLSTLTTGVTNSMARGIDSPLASTENSPMTTPNLSSDFPHGRPRAETEPIPRKSAEFDDSTPSVARTVATIGSGHLTLESIVEGQGSNENGAPGSIAGGYSLNDENVQSEAHESGAATPANPAFGESTTNLANTERSNSKRNSMTRRRGSTASQMPTPTGLSSIAPQISQQPRVTGFAVANKKRNREFHQLFRSVPEDDYLIEDYGCALSREILLQGRLYISEQHICFNSNIFGWVTNLVISFDEVVAIEKKTTAGLFPNAIVVQTLHARNVFASFISRDSTYELMCSIWHNGELPSGTPSGSSDEESDSEREEADGERGGDGSDADGDGNSGDGDGDGKGNGDGLDEKQLELIGPLKHAPTTCGCPPNEHYEKIVCDEKFNVPVGRLCTLLWGDDSTWMMNYTTNTLKNFDMTKPTPFEPDAQGHRARTFSYIKPLNASIGPKQTKCLTTETLTFWDFNDHVTVVVSTETPDVPNGNLFVTKTKYCITWAENNTTRMLIMCTVEWSGKSWIKGPIEKGANEGQAQSAKDLVAALNHEFQPKATTKSKKKKQKSKGTKKSEPVKQIRQPVHETEKKFDGTYITYIVIGLLVLVLIQSTYLIFGGRGSSRSRSNAVKKWDALWDIEEQYLWDWIEDRTQWVGAKDGVTHAKDVKPRGWLSRHEVEEAIAITQQRLDFLRSKLHIEEALVE</sequence>
<reference evidence="9 10" key="1">
    <citation type="submission" date="2024-03" db="EMBL/GenBank/DDBJ databases">
        <title>Genome-scale model development and genomic sequencing of the oleaginous clade Lipomyces.</title>
        <authorList>
            <consortium name="Lawrence Berkeley National Laboratory"/>
            <person name="Czajka J.J."/>
            <person name="Han Y."/>
            <person name="Kim J."/>
            <person name="Mondo S.J."/>
            <person name="Hofstad B.A."/>
            <person name="Robles A."/>
            <person name="Haridas S."/>
            <person name="Riley R."/>
            <person name="LaButti K."/>
            <person name="Pangilinan J."/>
            <person name="Andreopoulos W."/>
            <person name="Lipzen A."/>
            <person name="Yan J."/>
            <person name="Wang M."/>
            <person name="Ng V."/>
            <person name="Grigoriev I.V."/>
            <person name="Spatafora J.W."/>
            <person name="Magnuson J.K."/>
            <person name="Baker S.E."/>
            <person name="Pomraning K.R."/>
        </authorList>
    </citation>
    <scope>NUCLEOTIDE SEQUENCE [LARGE SCALE GENOMIC DNA]</scope>
    <source>
        <strain evidence="9 10">Phaff 52-87</strain>
    </source>
</reference>
<keyword evidence="4 7" id="KW-1133">Transmembrane helix</keyword>
<dbReference type="RefSeq" id="XP_064769857.1">
    <property type="nucleotide sequence ID" value="XM_064910783.1"/>
</dbReference>
<feature type="compositionally biased region" description="Basic and acidic residues" evidence="6">
    <location>
        <begin position="736"/>
        <end position="745"/>
    </location>
</feature>
<protein>
    <recommendedName>
        <fullName evidence="8">VASt domain-containing protein</fullName>
    </recommendedName>
</protein>
<dbReference type="EMBL" id="JBBJBU010000002">
    <property type="protein sequence ID" value="KAK7206824.1"/>
    <property type="molecule type" value="Genomic_DNA"/>
</dbReference>
<comment type="similarity">
    <text evidence="2">Belongs to the YSP2 family.</text>
</comment>
<feature type="region of interest" description="Disordered" evidence="6">
    <location>
        <begin position="1"/>
        <end position="75"/>
    </location>
</feature>
<dbReference type="SMART" id="SM00568">
    <property type="entry name" value="GRAM"/>
    <property type="match status" value="1"/>
</dbReference>
<dbReference type="Gene3D" id="2.30.29.30">
    <property type="entry name" value="Pleckstrin-homology domain (PH domain)/Phosphotyrosine-binding domain (PTB)"/>
    <property type="match status" value="1"/>
</dbReference>